<gene>
    <name evidence="1" type="ORF">SAMN05444266_101758</name>
</gene>
<dbReference type="RefSeq" id="WP_073078124.1">
    <property type="nucleotide sequence ID" value="NZ_FRBL01000001.1"/>
</dbReference>
<organism evidence="1 2">
    <name type="scientific">Chitinophaga jiangningensis</name>
    <dbReference type="NCBI Taxonomy" id="1419482"/>
    <lineage>
        <taxon>Bacteria</taxon>
        <taxon>Pseudomonadati</taxon>
        <taxon>Bacteroidota</taxon>
        <taxon>Chitinophagia</taxon>
        <taxon>Chitinophagales</taxon>
        <taxon>Chitinophagaceae</taxon>
        <taxon>Chitinophaga</taxon>
    </lineage>
</organism>
<dbReference type="AlphaFoldDB" id="A0A1M6WTP9"/>
<reference evidence="1 2" key="1">
    <citation type="submission" date="2016-11" db="EMBL/GenBank/DDBJ databases">
        <authorList>
            <person name="Jaros S."/>
            <person name="Januszkiewicz K."/>
            <person name="Wedrychowicz H."/>
        </authorList>
    </citation>
    <scope>NUCLEOTIDE SEQUENCE [LARGE SCALE GENOMIC DNA]</scope>
    <source>
        <strain evidence="1 2">DSM 27406</strain>
    </source>
</reference>
<dbReference type="InterPro" id="IPR047715">
    <property type="entry name" value="EboA_dom"/>
</dbReference>
<proteinExistence type="predicted"/>
<sequence>MTAYVIDHENVKALLGQLIQQQENARAIDWLQQRQELQQTAPLTRDFLQTFTAMPRFTGKQPVKPVTEIMEALEKAIPGFFVYDWTLDRLARVWWMLFIPAAEKSIYVNQVEALFNGAEMNELAALYSALPLLAYPEEWIARTADGIRSNIAPVQEAIMLHNPYPAQYLPEAAWNQLVMKAIFTEKPLNQIYGLQKRSNEALAAIITDFAHERQAAGRPVNPLQWQLLTNFLSTANFPDITRLWQSAYNVEKEAAALVCYHSNYPPAKELLASAPYLADEINTGSLTWDKIAATINLS</sequence>
<accession>A0A1M6WTP9</accession>
<evidence type="ECO:0000313" key="2">
    <source>
        <dbReference type="Proteomes" id="UP000184420"/>
    </source>
</evidence>
<protein>
    <recommendedName>
        <fullName evidence="3">EboA domain-containing protein</fullName>
    </recommendedName>
</protein>
<evidence type="ECO:0008006" key="3">
    <source>
        <dbReference type="Google" id="ProtNLM"/>
    </source>
</evidence>
<keyword evidence="2" id="KW-1185">Reference proteome</keyword>
<dbReference type="EMBL" id="FRBL01000001">
    <property type="protein sequence ID" value="SHK96959.1"/>
    <property type="molecule type" value="Genomic_DNA"/>
</dbReference>
<name>A0A1M6WTP9_9BACT</name>
<dbReference type="Proteomes" id="UP000184420">
    <property type="component" value="Unassembled WGS sequence"/>
</dbReference>
<dbReference type="NCBIfam" id="NF035938">
    <property type="entry name" value="EboA_domain"/>
    <property type="match status" value="1"/>
</dbReference>
<dbReference type="STRING" id="1419482.SAMN05444266_101758"/>
<evidence type="ECO:0000313" key="1">
    <source>
        <dbReference type="EMBL" id="SHK96959.1"/>
    </source>
</evidence>